<gene>
    <name evidence="1" type="ORF">COX80_04405</name>
</gene>
<name>A0A2M7V9B7_9BACT</name>
<dbReference type="Proteomes" id="UP000231453">
    <property type="component" value="Unassembled WGS sequence"/>
</dbReference>
<sequence length="137" mass="15917">MVASGEQSFLFLYLQEQLPKGQFQTTTPCYRADQIDFLHSRSFIKNELIKTDIVNEIELEKIIKICFNFYKKYLPGVKIIKTKIGYDIEYEGMELGSYGIRHSDFISWIYATGCAEPRLSKIINLSKNKYGIPQKTN</sequence>
<dbReference type="InterPro" id="IPR045864">
    <property type="entry name" value="aa-tRNA-synth_II/BPL/LPL"/>
</dbReference>
<evidence type="ECO:0000313" key="1">
    <source>
        <dbReference type="EMBL" id="PIZ95415.1"/>
    </source>
</evidence>
<dbReference type="AlphaFoldDB" id="A0A2M7V9B7"/>
<dbReference type="EMBL" id="PFPL01000053">
    <property type="protein sequence ID" value="PIZ95415.1"/>
    <property type="molecule type" value="Genomic_DNA"/>
</dbReference>
<accession>A0A2M7V9B7</accession>
<organism evidence="1 2">
    <name type="scientific">Candidatus Magasanikbacteria bacterium CG_4_10_14_0_2_um_filter_33_14</name>
    <dbReference type="NCBI Taxonomy" id="1974636"/>
    <lineage>
        <taxon>Bacteria</taxon>
        <taxon>Candidatus Magasanikiibacteriota</taxon>
    </lineage>
</organism>
<comment type="caution">
    <text evidence="1">The sequence shown here is derived from an EMBL/GenBank/DDBJ whole genome shotgun (WGS) entry which is preliminary data.</text>
</comment>
<reference evidence="2" key="1">
    <citation type="submission" date="2017-09" db="EMBL/GenBank/DDBJ databases">
        <title>Depth-based differentiation of microbial function through sediment-hosted aquifers and enrichment of novel symbionts in the deep terrestrial subsurface.</title>
        <authorList>
            <person name="Probst A.J."/>
            <person name="Ladd B."/>
            <person name="Jarett J.K."/>
            <person name="Geller-Mcgrath D.E."/>
            <person name="Sieber C.M.K."/>
            <person name="Emerson J.B."/>
            <person name="Anantharaman K."/>
            <person name="Thomas B.C."/>
            <person name="Malmstrom R."/>
            <person name="Stieglmeier M."/>
            <person name="Klingl A."/>
            <person name="Woyke T."/>
            <person name="Ryan C.M."/>
            <person name="Banfield J.F."/>
        </authorList>
    </citation>
    <scope>NUCLEOTIDE SEQUENCE [LARGE SCALE GENOMIC DNA]</scope>
</reference>
<protein>
    <submittedName>
        <fullName evidence="1">Uncharacterized protein</fullName>
    </submittedName>
</protein>
<evidence type="ECO:0000313" key="2">
    <source>
        <dbReference type="Proteomes" id="UP000231453"/>
    </source>
</evidence>
<dbReference type="Gene3D" id="3.30.930.10">
    <property type="entry name" value="Bira Bifunctional Protein, Domain 2"/>
    <property type="match status" value="1"/>
</dbReference>
<proteinExistence type="predicted"/>